<proteinExistence type="predicted"/>
<gene>
    <name evidence="1" type="ORF">C8N44_111141</name>
</gene>
<evidence type="ECO:0000313" key="1">
    <source>
        <dbReference type="EMBL" id="PTX47810.1"/>
    </source>
</evidence>
<dbReference type="SUPFAM" id="SSF56112">
    <property type="entry name" value="Protein kinase-like (PK-like)"/>
    <property type="match status" value="1"/>
</dbReference>
<keyword evidence="2" id="KW-1185">Reference proteome</keyword>
<comment type="caution">
    <text evidence="1">The sequence shown here is derived from an EMBL/GenBank/DDBJ whole genome shotgun (WGS) entry which is preliminary data.</text>
</comment>
<dbReference type="OrthoDB" id="6146956at2"/>
<name>A0A2T6AVG3_9RHOB</name>
<dbReference type="EMBL" id="QBKN01000011">
    <property type="protein sequence ID" value="PTX47810.1"/>
    <property type="molecule type" value="Genomic_DNA"/>
</dbReference>
<evidence type="ECO:0000313" key="2">
    <source>
        <dbReference type="Proteomes" id="UP000244069"/>
    </source>
</evidence>
<evidence type="ECO:0008006" key="3">
    <source>
        <dbReference type="Google" id="ProtNLM"/>
    </source>
</evidence>
<dbReference type="RefSeq" id="WP_107976254.1">
    <property type="nucleotide sequence ID" value="NZ_BMEZ01000013.1"/>
</dbReference>
<dbReference type="InterPro" id="IPR011009">
    <property type="entry name" value="Kinase-like_dom_sf"/>
</dbReference>
<sequence length="298" mass="32951">MPELATEALHAFAYALRRGFPFESWGDVLDRVRREAAAGFRGNPAVTRMKKQGSANLGLYLLRFGDDQVLQKRVVSVDEFRIARSLQQAHAGLSLAQIVSVARRGAVFHIFQEYVPHKADKLSAVEMAQLAYDFSSETQAPLEQVAPSHMGIYRPLLKPRYVQRIAKLTGDTPSSVRHGLGTMIDRPAAIQHNDQHPSNLRRRDDGRTVFVDMGSVGWNLPGAGLRGFAADGLAGADRTAFDEATGHFAGLTGIDAREIRQAVLLAAAARQLRRARRHHDRDREEKAMRIAAEVLSLD</sequence>
<dbReference type="AlphaFoldDB" id="A0A2T6AVG3"/>
<accession>A0A2T6AVG3</accession>
<protein>
    <recommendedName>
        <fullName evidence="3">Phosphotransferase enzyme family protein</fullName>
    </recommendedName>
</protein>
<reference evidence="1 2" key="1">
    <citation type="submission" date="2018-04" db="EMBL/GenBank/DDBJ databases">
        <title>Genomic Encyclopedia of Archaeal and Bacterial Type Strains, Phase II (KMG-II): from individual species to whole genera.</title>
        <authorList>
            <person name="Goeker M."/>
        </authorList>
    </citation>
    <scope>NUCLEOTIDE SEQUENCE [LARGE SCALE GENOMIC DNA]</scope>
    <source>
        <strain evidence="1 2">DSM 29329</strain>
    </source>
</reference>
<dbReference type="Proteomes" id="UP000244069">
    <property type="component" value="Unassembled WGS sequence"/>
</dbReference>
<organism evidence="1 2">
    <name type="scientific">Allosediminivita pacifica</name>
    <dbReference type="NCBI Taxonomy" id="1267769"/>
    <lineage>
        <taxon>Bacteria</taxon>
        <taxon>Pseudomonadati</taxon>
        <taxon>Pseudomonadota</taxon>
        <taxon>Alphaproteobacteria</taxon>
        <taxon>Rhodobacterales</taxon>
        <taxon>Paracoccaceae</taxon>
        <taxon>Allosediminivita</taxon>
    </lineage>
</organism>